<dbReference type="GO" id="GO:0000725">
    <property type="term" value="P:recombinational repair"/>
    <property type="evidence" value="ECO:0007669"/>
    <property type="project" value="TreeGrafter"/>
</dbReference>
<name>A0A7W5BB11_9BURK</name>
<dbReference type="Gene3D" id="1.10.10.160">
    <property type="match status" value="1"/>
</dbReference>
<dbReference type="InterPro" id="IPR000212">
    <property type="entry name" value="DNA_helicase_UvrD/REP"/>
</dbReference>
<evidence type="ECO:0000256" key="10">
    <source>
        <dbReference type="PROSITE-ProRule" id="PRU00560"/>
    </source>
</evidence>
<evidence type="ECO:0000256" key="4">
    <source>
        <dbReference type="ARBA" id="ARBA00022806"/>
    </source>
</evidence>
<keyword evidence="6" id="KW-0413">Isomerase</keyword>
<evidence type="ECO:0000313" key="14">
    <source>
        <dbReference type="Proteomes" id="UP000541535"/>
    </source>
</evidence>
<dbReference type="Pfam" id="PF13361">
    <property type="entry name" value="UvrD_C"/>
    <property type="match status" value="1"/>
</dbReference>
<dbReference type="GO" id="GO:0005524">
    <property type="term" value="F:ATP binding"/>
    <property type="evidence" value="ECO:0007669"/>
    <property type="project" value="UniProtKB-UniRule"/>
</dbReference>
<dbReference type="GO" id="GO:0005829">
    <property type="term" value="C:cytosol"/>
    <property type="evidence" value="ECO:0007669"/>
    <property type="project" value="TreeGrafter"/>
</dbReference>
<comment type="similarity">
    <text evidence="1">Belongs to the helicase family. UvrD subfamily.</text>
</comment>
<dbReference type="AlphaFoldDB" id="A0A7W5BB11"/>
<evidence type="ECO:0000313" key="13">
    <source>
        <dbReference type="EMBL" id="MBB3119688.1"/>
    </source>
</evidence>
<dbReference type="PROSITE" id="PS51198">
    <property type="entry name" value="UVRD_HELICASE_ATP_BIND"/>
    <property type="match status" value="1"/>
</dbReference>
<feature type="domain" description="UvrD-like helicase C-terminal" evidence="12">
    <location>
        <begin position="295"/>
        <end position="596"/>
    </location>
</feature>
<keyword evidence="3 10" id="KW-0378">Hydrolase</keyword>
<evidence type="ECO:0000256" key="5">
    <source>
        <dbReference type="ARBA" id="ARBA00022840"/>
    </source>
</evidence>
<evidence type="ECO:0000259" key="12">
    <source>
        <dbReference type="PROSITE" id="PS51217"/>
    </source>
</evidence>
<dbReference type="GO" id="GO:0043138">
    <property type="term" value="F:3'-5' DNA helicase activity"/>
    <property type="evidence" value="ECO:0007669"/>
    <property type="project" value="UniProtKB-EC"/>
</dbReference>
<dbReference type="PROSITE" id="PS51217">
    <property type="entry name" value="UVRD_HELICASE_CTER"/>
    <property type="match status" value="1"/>
</dbReference>
<dbReference type="SUPFAM" id="SSF52540">
    <property type="entry name" value="P-loop containing nucleoside triphosphate hydrolases"/>
    <property type="match status" value="1"/>
</dbReference>
<dbReference type="EMBL" id="JACHXD010000007">
    <property type="protein sequence ID" value="MBB3119688.1"/>
    <property type="molecule type" value="Genomic_DNA"/>
</dbReference>
<keyword evidence="14" id="KW-1185">Reference proteome</keyword>
<comment type="catalytic activity">
    <reaction evidence="9">
        <text>ATP + H2O = ADP + phosphate + H(+)</text>
        <dbReference type="Rhea" id="RHEA:13065"/>
        <dbReference type="ChEBI" id="CHEBI:15377"/>
        <dbReference type="ChEBI" id="CHEBI:15378"/>
        <dbReference type="ChEBI" id="CHEBI:30616"/>
        <dbReference type="ChEBI" id="CHEBI:43474"/>
        <dbReference type="ChEBI" id="CHEBI:456216"/>
        <dbReference type="EC" id="5.6.2.4"/>
    </reaction>
</comment>
<dbReference type="InterPro" id="IPR014017">
    <property type="entry name" value="DNA_helicase_UvrD-like_C"/>
</dbReference>
<keyword evidence="5 10" id="KW-0067">ATP-binding</keyword>
<feature type="binding site" evidence="10">
    <location>
        <begin position="24"/>
        <end position="31"/>
    </location>
    <ligand>
        <name>ATP</name>
        <dbReference type="ChEBI" id="CHEBI:30616"/>
    </ligand>
</feature>
<dbReference type="GO" id="GO:0016787">
    <property type="term" value="F:hydrolase activity"/>
    <property type="evidence" value="ECO:0007669"/>
    <property type="project" value="UniProtKB-UniRule"/>
</dbReference>
<dbReference type="PANTHER" id="PTHR11070:SF59">
    <property type="entry name" value="DNA 3'-5' HELICASE"/>
    <property type="match status" value="1"/>
</dbReference>
<feature type="domain" description="UvrD-like helicase ATP-binding" evidence="11">
    <location>
        <begin position="3"/>
        <end position="298"/>
    </location>
</feature>
<protein>
    <recommendedName>
        <fullName evidence="8">DNA 3'-5' helicase</fullName>
        <ecNumber evidence="8">5.6.2.4</ecNumber>
    </recommendedName>
</protein>
<dbReference type="InterPro" id="IPR027417">
    <property type="entry name" value="P-loop_NTPase"/>
</dbReference>
<dbReference type="InterPro" id="IPR014016">
    <property type="entry name" value="UvrD-like_ATP-bd"/>
</dbReference>
<dbReference type="PANTHER" id="PTHR11070">
    <property type="entry name" value="UVRD / RECB / PCRA DNA HELICASE FAMILY MEMBER"/>
    <property type="match status" value="1"/>
</dbReference>
<proteinExistence type="inferred from homology"/>
<dbReference type="InterPro" id="IPR013986">
    <property type="entry name" value="DExx_box_DNA_helicase_dom_sf"/>
</dbReference>
<dbReference type="Pfam" id="PF00580">
    <property type="entry name" value="UvrD-helicase"/>
    <property type="match status" value="1"/>
</dbReference>
<accession>A0A7W5BB11</accession>
<dbReference type="Gene3D" id="3.40.50.300">
    <property type="entry name" value="P-loop containing nucleotide triphosphate hydrolases"/>
    <property type="match status" value="2"/>
</dbReference>
<dbReference type="GO" id="GO:0033202">
    <property type="term" value="C:DNA helicase complex"/>
    <property type="evidence" value="ECO:0007669"/>
    <property type="project" value="TreeGrafter"/>
</dbReference>
<evidence type="ECO:0000256" key="2">
    <source>
        <dbReference type="ARBA" id="ARBA00022741"/>
    </source>
</evidence>
<evidence type="ECO:0000256" key="9">
    <source>
        <dbReference type="ARBA" id="ARBA00048988"/>
    </source>
</evidence>
<evidence type="ECO:0000256" key="1">
    <source>
        <dbReference type="ARBA" id="ARBA00009922"/>
    </source>
</evidence>
<comment type="catalytic activity">
    <reaction evidence="7">
        <text>Couples ATP hydrolysis with the unwinding of duplex DNA by translocating in the 3'-5' direction.</text>
        <dbReference type="EC" id="5.6.2.4"/>
    </reaction>
</comment>
<dbReference type="GO" id="GO:0003677">
    <property type="term" value="F:DNA binding"/>
    <property type="evidence" value="ECO:0007669"/>
    <property type="project" value="InterPro"/>
</dbReference>
<keyword evidence="2 10" id="KW-0547">Nucleotide-binding</keyword>
<keyword evidence="4 10" id="KW-0347">Helicase</keyword>
<evidence type="ECO:0000259" key="11">
    <source>
        <dbReference type="PROSITE" id="PS51198"/>
    </source>
</evidence>
<comment type="caution">
    <text evidence="13">The sequence shown here is derived from an EMBL/GenBank/DDBJ whole genome shotgun (WGS) entry which is preliminary data.</text>
</comment>
<dbReference type="Gene3D" id="1.10.486.10">
    <property type="entry name" value="PCRA, domain 4"/>
    <property type="match status" value="1"/>
</dbReference>
<evidence type="ECO:0000256" key="6">
    <source>
        <dbReference type="ARBA" id="ARBA00023235"/>
    </source>
</evidence>
<dbReference type="EC" id="5.6.2.4" evidence="8"/>
<evidence type="ECO:0000256" key="3">
    <source>
        <dbReference type="ARBA" id="ARBA00022801"/>
    </source>
</evidence>
<organism evidence="13 14">
    <name type="scientific">Pseudoduganella violacea</name>
    <dbReference type="NCBI Taxonomy" id="1715466"/>
    <lineage>
        <taxon>Bacteria</taxon>
        <taxon>Pseudomonadati</taxon>
        <taxon>Pseudomonadota</taxon>
        <taxon>Betaproteobacteria</taxon>
        <taxon>Burkholderiales</taxon>
        <taxon>Oxalobacteraceae</taxon>
        <taxon>Telluria group</taxon>
        <taxon>Pseudoduganella</taxon>
    </lineage>
</organism>
<gene>
    <name evidence="13" type="ORF">FHS03_002743</name>
</gene>
<evidence type="ECO:0000256" key="8">
    <source>
        <dbReference type="ARBA" id="ARBA00034808"/>
    </source>
</evidence>
<dbReference type="RefSeq" id="WP_183441511.1">
    <property type="nucleotide sequence ID" value="NZ_JACHXD010000007.1"/>
</dbReference>
<sequence>MPLAPTPEQQLILQSDAPVLMVEAVAGAGKTTTLAMLAAQARGEVLGLCFSAGAKLRFQQKLHEECPGRQVSVMTMEEFARALLSRLAHDGLVDKAQFCPSEESLRPQVVAAAEAVWQRYEERRGDFDFSFRDNSARIDAMLALLATLKATTVARRFQEDLEQDDIEQIAERFDVPPQAVEICQAYERMRQLEPGVYLWQGLADLVPDVLSLLSLHPSALDSIRQVRLCLVDEWHDVNAAEFELLQIFRRQARLVVVGDRSQVINTARGADIHFSHLGFELGFPGAQRLELSKSHRFGISVAKLAARASGRKCQPMADTYSSVGRHEYDAAGAGCAPAVAQQVARLVQEGGKLSDIAIIVREADQTIAIENALLDAKLPYACDGVESYLLRPEILMLRGLLHVACGDYATLRGDKDVCARMAAALYQFLSIDSASEVWDSSHEMYGSGSSLAARAQEDVAQDPAMLAWLVGDALCAEAASDGGAARRWKQRLRQVVDEMRQRGAGEMQQDAAALLHFASQTLDLPAAASRAVVNRRQADSALRAIQAFVAFARQHGGMDVAAFLQELQQRQKRVGSQGFSGKRKQLTLTTVAAAKGREWPCVMVPLIEQGQFPRGRDTEEEKRYFYVAITRAMQALLLFEPDERNAAARSYLMAGFRKPEADA</sequence>
<evidence type="ECO:0000256" key="7">
    <source>
        <dbReference type="ARBA" id="ARBA00034617"/>
    </source>
</evidence>
<reference evidence="13 14" key="1">
    <citation type="submission" date="2020-08" db="EMBL/GenBank/DDBJ databases">
        <title>Genomic Encyclopedia of Type Strains, Phase III (KMG-III): the genomes of soil and plant-associated and newly described type strains.</title>
        <authorList>
            <person name="Whitman W."/>
        </authorList>
    </citation>
    <scope>NUCLEOTIDE SEQUENCE [LARGE SCALE GENOMIC DNA]</scope>
    <source>
        <strain evidence="13 14">CECT 8897</strain>
    </source>
</reference>
<dbReference type="Proteomes" id="UP000541535">
    <property type="component" value="Unassembled WGS sequence"/>
</dbReference>